<evidence type="ECO:0000313" key="3">
    <source>
        <dbReference type="Proteomes" id="UP001472677"/>
    </source>
</evidence>
<evidence type="ECO:0000256" key="1">
    <source>
        <dbReference type="SAM" id="MobiDB-lite"/>
    </source>
</evidence>
<dbReference type="EMBL" id="JBBPBM010000001">
    <property type="protein sequence ID" value="KAK8601473.1"/>
    <property type="molecule type" value="Genomic_DNA"/>
</dbReference>
<name>A0ABR2GF20_9ROSI</name>
<feature type="region of interest" description="Disordered" evidence="1">
    <location>
        <begin position="1"/>
        <end position="27"/>
    </location>
</feature>
<comment type="caution">
    <text evidence="2">The sequence shown here is derived from an EMBL/GenBank/DDBJ whole genome shotgun (WGS) entry which is preliminary data.</text>
</comment>
<sequence>MMLKERKKGKQATKSSKRAFERGKQVTKRKAHNNKICSYELQSLFDETNEKLTQCQAHVAELQAKVVALSHSLHMLWNQNTYLEL</sequence>
<protein>
    <recommendedName>
        <fullName evidence="4">BZIP domain-containing protein</fullName>
    </recommendedName>
</protein>
<proteinExistence type="predicted"/>
<keyword evidence="3" id="KW-1185">Reference proteome</keyword>
<feature type="compositionally biased region" description="Basic residues" evidence="1">
    <location>
        <begin position="1"/>
        <end position="17"/>
    </location>
</feature>
<organism evidence="2 3">
    <name type="scientific">Hibiscus sabdariffa</name>
    <name type="common">roselle</name>
    <dbReference type="NCBI Taxonomy" id="183260"/>
    <lineage>
        <taxon>Eukaryota</taxon>
        <taxon>Viridiplantae</taxon>
        <taxon>Streptophyta</taxon>
        <taxon>Embryophyta</taxon>
        <taxon>Tracheophyta</taxon>
        <taxon>Spermatophyta</taxon>
        <taxon>Magnoliopsida</taxon>
        <taxon>eudicotyledons</taxon>
        <taxon>Gunneridae</taxon>
        <taxon>Pentapetalae</taxon>
        <taxon>rosids</taxon>
        <taxon>malvids</taxon>
        <taxon>Malvales</taxon>
        <taxon>Malvaceae</taxon>
        <taxon>Malvoideae</taxon>
        <taxon>Hibiscus</taxon>
    </lineage>
</organism>
<evidence type="ECO:0008006" key="4">
    <source>
        <dbReference type="Google" id="ProtNLM"/>
    </source>
</evidence>
<evidence type="ECO:0000313" key="2">
    <source>
        <dbReference type="EMBL" id="KAK8601473.1"/>
    </source>
</evidence>
<reference evidence="2 3" key="1">
    <citation type="journal article" date="2024" name="G3 (Bethesda)">
        <title>Genome assembly of Hibiscus sabdariffa L. provides insights into metabolisms of medicinal natural products.</title>
        <authorList>
            <person name="Kim T."/>
        </authorList>
    </citation>
    <scope>NUCLEOTIDE SEQUENCE [LARGE SCALE GENOMIC DNA]</scope>
    <source>
        <strain evidence="2">TK-2024</strain>
        <tissue evidence="2">Old leaves</tissue>
    </source>
</reference>
<dbReference type="Proteomes" id="UP001472677">
    <property type="component" value="Unassembled WGS sequence"/>
</dbReference>
<accession>A0ABR2GF20</accession>
<gene>
    <name evidence="2" type="ORF">V6N12_051306</name>
</gene>